<dbReference type="InterPro" id="IPR020930">
    <property type="entry name" value="Ribosomal_uL5_bac-type"/>
</dbReference>
<dbReference type="PROSITE" id="PS00358">
    <property type="entry name" value="RIBOSOMAL_L5"/>
    <property type="match status" value="1"/>
</dbReference>
<evidence type="ECO:0000256" key="6">
    <source>
        <dbReference type="ARBA" id="ARBA00022980"/>
    </source>
</evidence>
<dbReference type="HAMAP" id="MF_01333_B">
    <property type="entry name" value="Ribosomal_uL5_B"/>
    <property type="match status" value="1"/>
</dbReference>
<evidence type="ECO:0000259" key="10">
    <source>
        <dbReference type="Pfam" id="PF00281"/>
    </source>
</evidence>
<dbReference type="GO" id="GO:0009536">
    <property type="term" value="C:plastid"/>
    <property type="evidence" value="ECO:0007669"/>
    <property type="project" value="UniProtKB-SubCell"/>
</dbReference>
<dbReference type="GO" id="GO:0003735">
    <property type="term" value="F:structural constituent of ribosome"/>
    <property type="evidence" value="ECO:0007669"/>
    <property type="project" value="InterPro"/>
</dbReference>
<geneLocation type="plastid" evidence="12"/>
<gene>
    <name evidence="12" type="primary">rpl5</name>
</gene>
<protein>
    <recommendedName>
        <fullName evidence="8">50S ribosomal protein L5, chloroplastic</fullName>
    </recommendedName>
</protein>
<comment type="subunit">
    <text evidence="4">Part of the 50S ribosomal subunit; contacts the 5S rRNA.</text>
</comment>
<sequence length="184" mass="21185">MSHIYKQLYREKVAPALTEKFGYKNPHQLPKIIKIQVNRGLGLAAQNKTVLQKSIEELRLITGQQPIVTRARKSIAGFKIREEMELGVTVTLRKEKMYSFLERLINLVLPRVRDFRGLDDKAFDRFGNYNFGIIEQLVFPEISYNIIDQSRGYNVTIVTTAKTPTEGYALLNEFGFPFKKSLQG</sequence>
<dbReference type="RefSeq" id="YP_009550871.1">
    <property type="nucleotide sequence ID" value="NC_040298.1"/>
</dbReference>
<dbReference type="Pfam" id="PF00673">
    <property type="entry name" value="Ribosomal_L5_C"/>
    <property type="match status" value="1"/>
</dbReference>
<dbReference type="FunFam" id="3.30.1440.10:FF:000001">
    <property type="entry name" value="50S ribosomal protein L5"/>
    <property type="match status" value="1"/>
</dbReference>
<accession>A0A3R5QNK5</accession>
<dbReference type="InterPro" id="IPR031310">
    <property type="entry name" value="Ribosomal_uL5_N"/>
</dbReference>
<evidence type="ECO:0000256" key="7">
    <source>
        <dbReference type="ARBA" id="ARBA00023274"/>
    </source>
</evidence>
<comment type="function">
    <text evidence="1">Binds 5S rRNA, forms part of the central protuberance of the 50S subunit.</text>
</comment>
<keyword evidence="6 9" id="KW-0689">Ribosomal protein</keyword>
<dbReference type="GO" id="GO:0006412">
    <property type="term" value="P:translation"/>
    <property type="evidence" value="ECO:0007669"/>
    <property type="project" value="InterPro"/>
</dbReference>
<evidence type="ECO:0000256" key="5">
    <source>
        <dbReference type="ARBA" id="ARBA00022640"/>
    </source>
</evidence>
<keyword evidence="5 12" id="KW-0934">Plastid</keyword>
<dbReference type="GO" id="GO:0005840">
    <property type="term" value="C:ribosome"/>
    <property type="evidence" value="ECO:0007669"/>
    <property type="project" value="UniProtKB-KW"/>
</dbReference>
<comment type="subcellular location">
    <subcellularLocation>
        <location evidence="2">Plastid</location>
    </subcellularLocation>
</comment>
<reference evidence="12" key="1">
    <citation type="journal article" date="2019" name="Genome Biol. Evol.">
        <title>Plastid Genomes and Proteins Illuminate the Evolution of Eustigmatophyte Algae and Their Bacterial Endosymbionts.</title>
        <authorList>
            <person name="Sevcikova T."/>
            <person name="Yurchenko T."/>
            <person name="Fawley K.P."/>
            <person name="Amaral R."/>
            <person name="Strnad H."/>
            <person name="Santos L.M."/>
            <person name="Fawley M.W."/>
            <person name="Elias M."/>
        </authorList>
    </citation>
    <scope>NUCLEOTIDE SEQUENCE</scope>
</reference>
<dbReference type="AlphaFoldDB" id="A0A3R5QNK5"/>
<evidence type="ECO:0000256" key="2">
    <source>
        <dbReference type="ARBA" id="ARBA00004474"/>
    </source>
</evidence>
<name>A0A3R5QNK5_9STRA</name>
<evidence type="ECO:0000256" key="4">
    <source>
        <dbReference type="ARBA" id="ARBA00011505"/>
    </source>
</evidence>
<feature type="domain" description="Large ribosomal subunit protein uL5 N-terminal" evidence="10">
    <location>
        <begin position="25"/>
        <end position="81"/>
    </location>
</feature>
<evidence type="ECO:0000256" key="3">
    <source>
        <dbReference type="ARBA" id="ARBA00008553"/>
    </source>
</evidence>
<dbReference type="GO" id="GO:1990904">
    <property type="term" value="C:ribonucleoprotein complex"/>
    <property type="evidence" value="ECO:0007669"/>
    <property type="project" value="UniProtKB-KW"/>
</dbReference>
<dbReference type="InterPro" id="IPR002132">
    <property type="entry name" value="Ribosomal_uL5"/>
</dbReference>
<dbReference type="InterPro" id="IPR031309">
    <property type="entry name" value="Ribosomal_uL5_C"/>
</dbReference>
<feature type="domain" description="Large ribosomal subunit protein uL5 C-terminal" evidence="11">
    <location>
        <begin position="86"/>
        <end position="178"/>
    </location>
</feature>
<keyword evidence="7 9" id="KW-0687">Ribonucleoprotein</keyword>
<dbReference type="Pfam" id="PF00281">
    <property type="entry name" value="Ribosomal_L5"/>
    <property type="match status" value="1"/>
</dbReference>
<dbReference type="InterPro" id="IPR020929">
    <property type="entry name" value="Ribosomal_uL5_CS"/>
</dbReference>
<dbReference type="GeneID" id="38947966"/>
<comment type="similarity">
    <text evidence="3 9">Belongs to the universal ribosomal protein uL5 family.</text>
</comment>
<evidence type="ECO:0000256" key="8">
    <source>
        <dbReference type="ARBA" id="ARBA00035391"/>
    </source>
</evidence>
<dbReference type="SUPFAM" id="SSF55282">
    <property type="entry name" value="RL5-like"/>
    <property type="match status" value="1"/>
</dbReference>
<evidence type="ECO:0000256" key="1">
    <source>
        <dbReference type="ARBA" id="ARBA00003898"/>
    </source>
</evidence>
<organism evidence="12">
    <name type="scientific">Eustigmatophyceae sp. Ndem 8/9T-3m6.8</name>
    <dbReference type="NCBI Taxonomy" id="2506146"/>
    <lineage>
        <taxon>Eukaryota</taxon>
        <taxon>Sar</taxon>
        <taxon>Stramenopiles</taxon>
        <taxon>Ochrophyta</taxon>
        <taxon>Eustigmatophyceae</taxon>
    </lineage>
</organism>
<dbReference type="PANTHER" id="PTHR11994">
    <property type="entry name" value="60S RIBOSOMAL PROTEIN L11-RELATED"/>
    <property type="match status" value="1"/>
</dbReference>
<dbReference type="PIRSF" id="PIRSF002161">
    <property type="entry name" value="Ribosomal_L5"/>
    <property type="match status" value="1"/>
</dbReference>
<dbReference type="EMBL" id="MK281456">
    <property type="protein sequence ID" value="QAA11808.1"/>
    <property type="molecule type" value="Genomic_DNA"/>
</dbReference>
<evidence type="ECO:0000259" key="11">
    <source>
        <dbReference type="Pfam" id="PF00673"/>
    </source>
</evidence>
<dbReference type="Gene3D" id="3.30.1440.10">
    <property type="match status" value="1"/>
</dbReference>
<dbReference type="InterPro" id="IPR022803">
    <property type="entry name" value="Ribosomal_uL5_dom_sf"/>
</dbReference>
<proteinExistence type="inferred from homology"/>
<dbReference type="NCBIfam" id="NF000585">
    <property type="entry name" value="PRK00010.1"/>
    <property type="match status" value="1"/>
</dbReference>
<evidence type="ECO:0000256" key="9">
    <source>
        <dbReference type="RuleBase" id="RU003930"/>
    </source>
</evidence>
<evidence type="ECO:0000313" key="12">
    <source>
        <dbReference type="EMBL" id="QAA11808.1"/>
    </source>
</evidence>